<dbReference type="EMBL" id="CP002207">
    <property type="protein sequence ID" value="ADP34556.1"/>
    <property type="molecule type" value="Genomic_DNA"/>
</dbReference>
<gene>
    <name evidence="2" type="ordered locus">BATR1942_18195</name>
</gene>
<evidence type="ECO:0000256" key="1">
    <source>
        <dbReference type="SAM" id="Phobius"/>
    </source>
</evidence>
<evidence type="ECO:0000313" key="3">
    <source>
        <dbReference type="Proteomes" id="UP000006867"/>
    </source>
</evidence>
<dbReference type="Proteomes" id="UP000006867">
    <property type="component" value="Chromosome"/>
</dbReference>
<protein>
    <submittedName>
        <fullName evidence="2">Uncharacterized protein</fullName>
    </submittedName>
</protein>
<keyword evidence="1" id="KW-1133">Transmembrane helix</keyword>
<evidence type="ECO:0000313" key="2">
    <source>
        <dbReference type="EMBL" id="ADP34556.1"/>
    </source>
</evidence>
<feature type="transmembrane region" description="Helical" evidence="1">
    <location>
        <begin position="31"/>
        <end position="49"/>
    </location>
</feature>
<reference evidence="2 3" key="1">
    <citation type="journal article" date="2011" name="Front. Microbiol.">
        <title>Genomic signatures of strain selection and enhancement in Bacillus atrophaeus var. globigii, a historical biowarfare simulant.</title>
        <authorList>
            <person name="Gibbons H.S."/>
            <person name="Broomall S.M."/>
            <person name="McNew L.A."/>
            <person name="Daligault H."/>
            <person name="Chapman C."/>
            <person name="Bruce D."/>
            <person name="Karavis M."/>
            <person name="Krepps M."/>
            <person name="McGregor P.A."/>
            <person name="Hong C."/>
            <person name="Park K.H."/>
            <person name="Akmal A."/>
            <person name="Feldman A."/>
            <person name="Lin J.S."/>
            <person name="Chang W.E."/>
            <person name="Higgs B.W."/>
            <person name="Demirev P."/>
            <person name="Lindquist J."/>
            <person name="Liem A."/>
            <person name="Fochler E."/>
            <person name="Read T.D."/>
            <person name="Tapia R."/>
            <person name="Johnson S."/>
            <person name="Bishop-Lilly K.A."/>
            <person name="Detter C."/>
            <person name="Han C."/>
            <person name="Sozhamannan S."/>
            <person name="Rosenzweig C.N."/>
            <person name="Skowronski E.W."/>
        </authorList>
    </citation>
    <scope>NUCLEOTIDE SEQUENCE [LARGE SCALE GENOMIC DNA]</scope>
    <source>
        <strain evidence="2 3">1942</strain>
    </source>
</reference>
<keyword evidence="3" id="KW-1185">Reference proteome</keyword>
<feature type="transmembrane region" description="Helical" evidence="1">
    <location>
        <begin position="7"/>
        <end position="25"/>
    </location>
</feature>
<keyword evidence="1" id="KW-0812">Transmembrane</keyword>
<sequence length="58" mass="6419">MSKKRVILLAAMITLTSTATVFLLNRGKTDWFDIIGTIIACLAGVLIALKIEKKEKKQ</sequence>
<dbReference type="RefSeq" id="WP_003326137.1">
    <property type="nucleotide sequence ID" value="NC_014639.1"/>
</dbReference>
<organism evidence="2 3">
    <name type="scientific">Bacillus atrophaeus (strain 1942)</name>
    <dbReference type="NCBI Taxonomy" id="720555"/>
    <lineage>
        <taxon>Bacteria</taxon>
        <taxon>Bacillati</taxon>
        <taxon>Bacillota</taxon>
        <taxon>Bacilli</taxon>
        <taxon>Bacillales</taxon>
        <taxon>Bacillaceae</taxon>
        <taxon>Bacillus</taxon>
    </lineage>
</organism>
<proteinExistence type="predicted"/>
<accession>A0ABN3ZEJ7</accession>
<keyword evidence="1" id="KW-0472">Membrane</keyword>
<name>A0ABN3ZEJ7_BACA1</name>